<evidence type="ECO:0000313" key="3">
    <source>
        <dbReference type="Proteomes" id="UP001597178"/>
    </source>
</evidence>
<reference evidence="3" key="1">
    <citation type="journal article" date="2019" name="Int. J. Syst. Evol. Microbiol.">
        <title>The Global Catalogue of Microorganisms (GCM) 10K type strain sequencing project: providing services to taxonomists for standard genome sequencing and annotation.</title>
        <authorList>
            <consortium name="The Broad Institute Genomics Platform"/>
            <consortium name="The Broad Institute Genome Sequencing Center for Infectious Disease"/>
            <person name="Wu L."/>
            <person name="Ma J."/>
        </authorList>
    </citation>
    <scope>NUCLEOTIDE SEQUENCE [LARGE SCALE GENOMIC DNA]</scope>
    <source>
        <strain evidence="3">CCUG 54822</strain>
    </source>
</reference>
<protein>
    <submittedName>
        <fullName evidence="2">Translation initiation factor eIF-2B</fullName>
    </submittedName>
</protein>
<accession>A0ABW3ZWI7</accession>
<dbReference type="InterPro" id="IPR027363">
    <property type="entry name" value="M1Pi_N"/>
</dbReference>
<dbReference type="SUPFAM" id="SSF100950">
    <property type="entry name" value="NagB/RpiA/CoA transferase-like"/>
    <property type="match status" value="1"/>
</dbReference>
<dbReference type="Pfam" id="PF01008">
    <property type="entry name" value="IF-2B"/>
    <property type="match status" value="1"/>
</dbReference>
<sequence>MMQVTDIEFKSAEHVIEEIENMNVKGGSPFGRAAAWAYKLVSDQEKFTNVKDLKLRYDRISSEMLRLKPTMATIYNSKKLVYNLLDSIPEDTDVSEIQRQVSELCASIINYSLKAVDSLGEYGSNIIQNGDTIMMHSYSSALMSIFIQAASAGKKFSVICTESRPLRESRLAAKILQSYNVPVTYITDASVWEFMPVADYIMMGADTISCNGSVANKMGTALISKLAQSCKKKVYIASEIYKIDLRTQEGQPVVLERRTKDEVIQDGDFDSLDGIDIINQFFDLTPAPEIEGIICEFGVVPPSMVTSYWGKLEEIVAGN</sequence>
<dbReference type="InterPro" id="IPR042529">
    <property type="entry name" value="IF_2B-like_C"/>
</dbReference>
<dbReference type="Gene3D" id="1.20.120.420">
    <property type="entry name" value="translation initiation factor eif-2b, domain 1"/>
    <property type="match status" value="1"/>
</dbReference>
<name>A0ABW3ZWI7_9BACI</name>
<dbReference type="InterPro" id="IPR037171">
    <property type="entry name" value="NagB/RpiA_transferase-like"/>
</dbReference>
<keyword evidence="3" id="KW-1185">Reference proteome</keyword>
<keyword evidence="2" id="KW-0396">Initiation factor</keyword>
<dbReference type="PANTHER" id="PTHR43475">
    <property type="entry name" value="METHYLTHIORIBOSE-1-PHOSPHATE ISOMERASE"/>
    <property type="match status" value="1"/>
</dbReference>
<organism evidence="2 3">
    <name type="scientific">Lentibacillus salinarum</name>
    <dbReference type="NCBI Taxonomy" id="446820"/>
    <lineage>
        <taxon>Bacteria</taxon>
        <taxon>Bacillati</taxon>
        <taxon>Bacillota</taxon>
        <taxon>Bacilli</taxon>
        <taxon>Bacillales</taxon>
        <taxon>Bacillaceae</taxon>
        <taxon>Lentibacillus</taxon>
    </lineage>
</organism>
<dbReference type="PANTHER" id="PTHR43475:SF2">
    <property type="entry name" value="RIBOSE 1,5-BISPHOSPHATE ISOMERASE"/>
    <property type="match status" value="1"/>
</dbReference>
<dbReference type="InterPro" id="IPR000649">
    <property type="entry name" value="IF-2B-related"/>
</dbReference>
<comment type="similarity">
    <text evidence="1">Belongs to the eIF-2B alpha/beta/delta subunits family. MtnA subfamily.</text>
</comment>
<evidence type="ECO:0000313" key="2">
    <source>
        <dbReference type="EMBL" id="MFD1362583.1"/>
    </source>
</evidence>
<comment type="caution">
    <text evidence="2">The sequence shown here is derived from an EMBL/GenBank/DDBJ whole genome shotgun (WGS) entry which is preliminary data.</text>
</comment>
<dbReference type="EMBL" id="JBHTNH010000028">
    <property type="protein sequence ID" value="MFD1362583.1"/>
    <property type="molecule type" value="Genomic_DNA"/>
</dbReference>
<dbReference type="Proteomes" id="UP001597178">
    <property type="component" value="Unassembled WGS sequence"/>
</dbReference>
<dbReference type="GO" id="GO:0003743">
    <property type="term" value="F:translation initiation factor activity"/>
    <property type="evidence" value="ECO:0007669"/>
    <property type="project" value="UniProtKB-KW"/>
</dbReference>
<keyword evidence="2" id="KW-0648">Protein biosynthesis</keyword>
<proteinExistence type="inferred from homology"/>
<gene>
    <name evidence="2" type="ORF">ACFQ4A_13045</name>
</gene>
<dbReference type="Gene3D" id="3.40.50.10470">
    <property type="entry name" value="Translation initiation factor eif-2b, domain 2"/>
    <property type="match status" value="1"/>
</dbReference>
<evidence type="ECO:0000256" key="1">
    <source>
        <dbReference type="ARBA" id="ARBA00009117"/>
    </source>
</evidence>
<dbReference type="RefSeq" id="WP_382401278.1">
    <property type="nucleotide sequence ID" value="NZ_JBHTNH010000028.1"/>
</dbReference>